<sequence length="37" mass="4375">MTSNRISVEELYFENRFIDCLPGDSIHENYRREVLGA</sequence>
<organism evidence="1">
    <name type="scientific">marine metagenome</name>
    <dbReference type="NCBI Taxonomy" id="408172"/>
    <lineage>
        <taxon>unclassified sequences</taxon>
        <taxon>metagenomes</taxon>
        <taxon>ecological metagenomes</taxon>
    </lineage>
</organism>
<accession>A0A383D1R8</accession>
<dbReference type="AlphaFoldDB" id="A0A383D1R8"/>
<proteinExistence type="predicted"/>
<reference evidence="1" key="1">
    <citation type="submission" date="2018-05" db="EMBL/GenBank/DDBJ databases">
        <authorList>
            <person name="Lanie J.A."/>
            <person name="Ng W.-L."/>
            <person name="Kazmierczak K.M."/>
            <person name="Andrzejewski T.M."/>
            <person name="Davidsen T.M."/>
            <person name="Wayne K.J."/>
            <person name="Tettelin H."/>
            <person name="Glass J.I."/>
            <person name="Rusch D."/>
            <person name="Podicherti R."/>
            <person name="Tsui H.-C.T."/>
            <person name="Winkler M.E."/>
        </authorList>
    </citation>
    <scope>NUCLEOTIDE SEQUENCE</scope>
</reference>
<evidence type="ECO:0000313" key="1">
    <source>
        <dbReference type="EMBL" id="SVE38497.1"/>
    </source>
</evidence>
<dbReference type="EMBL" id="UINC01213629">
    <property type="protein sequence ID" value="SVE38497.1"/>
    <property type="molecule type" value="Genomic_DNA"/>
</dbReference>
<name>A0A383D1R8_9ZZZZ</name>
<protein>
    <submittedName>
        <fullName evidence="1">Uncharacterized protein</fullName>
    </submittedName>
</protein>
<feature type="non-terminal residue" evidence="1">
    <location>
        <position position="37"/>
    </location>
</feature>
<gene>
    <name evidence="1" type="ORF">METZ01_LOCUS491351</name>
</gene>